<dbReference type="KEGG" id="nmus:H7A79_1397"/>
<dbReference type="AlphaFoldDB" id="A0A7H1MF24"/>
<name>A0A7H1MF24_9NEIS</name>
<keyword evidence="2" id="KW-1185">Reference proteome</keyword>
<sequence>MRFMRDVGLDDRQIVGMPIGGDDRYPKGLEPARYCYRQCKNGHLTAVRN</sequence>
<gene>
    <name evidence="1" type="ORF">H7A79_1397</name>
</gene>
<proteinExistence type="predicted"/>
<organism evidence="1 2">
    <name type="scientific">Neisseria musculi</name>
    <dbReference type="NCBI Taxonomy" id="1815583"/>
    <lineage>
        <taxon>Bacteria</taxon>
        <taxon>Pseudomonadati</taxon>
        <taxon>Pseudomonadota</taxon>
        <taxon>Betaproteobacteria</taxon>
        <taxon>Neisseriales</taxon>
        <taxon>Neisseriaceae</taxon>
        <taxon>Neisseria</taxon>
    </lineage>
</organism>
<reference evidence="1" key="1">
    <citation type="submission" date="2024-06" db="EMBL/GenBank/DDBJ databases">
        <title>Complete Genome Sequence of mouse commensal type strain Neisseria musculi.</title>
        <authorList>
            <person name="Thapa E."/>
            <person name="Aluvathingal J."/>
            <person name="Nadendla S."/>
            <person name="Mehta A."/>
            <person name="Tettelin H."/>
            <person name="Weyand N.J."/>
        </authorList>
    </citation>
    <scope>NUCLEOTIDE SEQUENCE</scope>
    <source>
        <strain evidence="1">NW831</strain>
    </source>
</reference>
<accession>A0A7H1MF24</accession>
<dbReference type="Proteomes" id="UP000516412">
    <property type="component" value="Chromosome"/>
</dbReference>
<dbReference type="EMBL" id="CP060414">
    <property type="protein sequence ID" value="QNT60239.1"/>
    <property type="molecule type" value="Genomic_DNA"/>
</dbReference>
<evidence type="ECO:0000313" key="2">
    <source>
        <dbReference type="Proteomes" id="UP000516412"/>
    </source>
</evidence>
<evidence type="ECO:0000313" key="1">
    <source>
        <dbReference type="EMBL" id="QNT60239.1"/>
    </source>
</evidence>
<protein>
    <submittedName>
        <fullName evidence="1">Uncharacterized protein</fullName>
    </submittedName>
</protein>